<dbReference type="FunFam" id="2.20.130.20:FF:000004">
    <property type="entry name" value="PZP, alpha-2-macroglobulin like"/>
    <property type="match status" value="1"/>
</dbReference>
<dbReference type="InterPro" id="IPR036595">
    <property type="entry name" value="A-macroglobulin_rcpt-bd_sf"/>
</dbReference>
<dbReference type="InterPro" id="IPR002890">
    <property type="entry name" value="MG2"/>
</dbReference>
<feature type="domain" description="Alpha-2-macroglobulin" evidence="13">
    <location>
        <begin position="744"/>
        <end position="834"/>
    </location>
</feature>
<protein>
    <submittedName>
        <fullName evidence="15">PZP alpha-2-macroglobulin like</fullName>
    </submittedName>
</protein>
<feature type="domain" description="Alpha-2-macroglobulin bait region" evidence="12">
    <location>
        <begin position="455"/>
        <end position="603"/>
    </location>
</feature>
<dbReference type="InterPro" id="IPR014756">
    <property type="entry name" value="Ig_E-set"/>
</dbReference>
<dbReference type="SUPFAM" id="SSF81296">
    <property type="entry name" value="E set domains"/>
    <property type="match status" value="1"/>
</dbReference>
<evidence type="ECO:0000259" key="14">
    <source>
        <dbReference type="SMART" id="SM01361"/>
    </source>
</evidence>
<dbReference type="FunFam" id="2.60.40.10:FF:000312">
    <property type="entry name" value="Alpha-2-macroglobulin like 1"/>
    <property type="match status" value="1"/>
</dbReference>
<keyword evidence="3" id="KW-0964">Secreted</keyword>
<feature type="domain" description="Alpha-macroglobulin receptor-binding" evidence="14">
    <location>
        <begin position="1383"/>
        <end position="1470"/>
    </location>
</feature>
<dbReference type="GO" id="GO:0004867">
    <property type="term" value="F:serine-type endopeptidase inhibitor activity"/>
    <property type="evidence" value="ECO:0007669"/>
    <property type="project" value="UniProtKB-KW"/>
</dbReference>
<accession>A0A8I3X8Q3</accession>
<dbReference type="CDD" id="cd02897">
    <property type="entry name" value="A2M_2"/>
    <property type="match status" value="1"/>
</dbReference>
<evidence type="ECO:0000256" key="4">
    <source>
        <dbReference type="ARBA" id="ARBA00022690"/>
    </source>
</evidence>
<dbReference type="SMART" id="SM01359">
    <property type="entry name" value="A2M_N_2"/>
    <property type="match status" value="1"/>
</dbReference>
<dbReference type="SMART" id="SM01361">
    <property type="entry name" value="A2M_recep"/>
    <property type="match status" value="1"/>
</dbReference>
<gene>
    <name evidence="15" type="primary">PZP</name>
</gene>
<dbReference type="InterPro" id="IPR040839">
    <property type="entry name" value="MG4"/>
</dbReference>
<evidence type="ECO:0000256" key="5">
    <source>
        <dbReference type="ARBA" id="ARBA00022729"/>
    </source>
</evidence>
<dbReference type="Gene3D" id="2.20.130.20">
    <property type="match status" value="2"/>
</dbReference>
<evidence type="ECO:0000313" key="16">
    <source>
        <dbReference type="Proteomes" id="UP000008225"/>
    </source>
</evidence>
<dbReference type="Pfam" id="PF17789">
    <property type="entry name" value="MG4"/>
    <property type="match status" value="1"/>
</dbReference>
<dbReference type="InterPro" id="IPR011625">
    <property type="entry name" value="A2M_N_BRD"/>
</dbReference>
<sequence length="1481" mass="163462">MGKDRRLHLCLMLLLLLLSANDSDSAEPQYMVLVPSLLHTETPEKGCVLLSHLNETVTLSASLESARGNRSLFTDLVAEKDLFQCVSFTLPRISASSEVAFLSIQIKGPTQDFRKRNTVLLKNAQSLVFVQTDKPIYKPGQTVRFRIVSVDENFHPQNELIPLIYIENPRRNRVAQWQSLKLEGGLNQLSFPLSSEPIQGSYKVVVHTESGGRIEHPFAVEEFVLSKFEVEIQVPKIISIMDEKVNITVCGKYTYGKPVPGLATVSLCRKYFPVSYCAPKEICEEFSQQLNSNGCITQQVQANLLQIKNTGFEMKLRVEARIREEGTDVVVTTNGISEITNVASKLIFVKVDSHFRRGIPFFGQVLLVDGKGVPIPNKLIFISVNEANYHFNTTTNEQGLVQFSIDTTNILANNLFVTVSSERPSFCFPYSWITEVHQHAQHTASHVFSLSGSYVDLEPVAGTLPCGHTQTIRAHYMLKRQAVRELSEFSFHYLIMAKGGIVRSGTHTLPVESGDMKGTFALSFPVESDIAPIARMFLFAILPDGEVVGDSEKFEIENCLANKVDLTFSPAQSLPASHAHLRVAAAPQSLCALRAVDQSVLLMKPEAELSRSSVYNLLTVKDLTSFPDNVNQQEEEQEPCPNSFIFRYGAFYVPLSRNDEADIYSFLKEMGLKVFTNSKVRKRKSCAVTHIAPAGGMSQGYYGASGMAAMPYTPQFDAYNAIPLSNEQNSGPVPETVRSYFPETWIWELVAVDSSGVAEVGVTVPDTITEWKAGAFCLSEDAGLGISPTASLRAFQPFFVELTMPYSVIRGEVFTLKATVLNYLPKCIRVSVQLEVSPAFLAVPVEKEQGPHCICVNGRQTVSWAITPKSLGNVNFTVSAEALESQELCGTEVTSVPEYGKKDTIIKPLLVEPEGLEKETTFNSLLCPSGGEVSEELSLKLPPNVVEESARASVSVLGDILGSAMQNTQNLLQMPYGCGEQNMVLFAPNIYVLDYLNKTQQLTPEIKSKAIGYLNTGYQRQLNYKHSDGSYSTFGEQHGRNPGNTWLTAFVLKTFAQARAYIFIDEAHINQAFTWLSQKQKDTGCFRSSGSLLNNAIKGGVEDEVTLSAYVTIALLEIPIPVSNHVVRNALFCLESAWKMAQEGASGSHVYTKALLAYAFALAGNQDKEKEVLESLNEEAVKKDNSVHWERPQKPKAPVGHFYQPQAPSAEVEMTSYVLLAHLTAQPAPSSEDLTAATNIVKWITKQQNSQGGFSSTQDTVVALHALSKYGAATFTKSGKAAQVTVIQSSGTFSKNFQVDNDNRLLLQQVSLPQLPGEYSTKVTGEGCVYLQTSLKYSILPEKEEFPFALEVHTLPQTCDEPKARTSFEISLNVSYTGSRSASNMAIADVKMISGFIPLKPTVKMLERSNHVSRTEVNNNHVLIYLDKVSNQTLSLSFTVLQDVPVRDLKPAIVKVYDYYETDEFAIAEYNAPCSKDLGNA</sequence>
<keyword evidence="6" id="KW-0722">Serine protease inhibitor</keyword>
<evidence type="ECO:0000256" key="3">
    <source>
        <dbReference type="ARBA" id="ARBA00022525"/>
    </source>
</evidence>
<reference evidence="15" key="2">
    <citation type="submission" date="2025-08" db="UniProtKB">
        <authorList>
            <consortium name="Ensembl"/>
        </authorList>
    </citation>
    <scope>IDENTIFICATION</scope>
</reference>
<dbReference type="PANTHER" id="PTHR11412">
    <property type="entry name" value="MACROGLOBULIN / COMPLEMENT"/>
    <property type="match status" value="1"/>
</dbReference>
<organism evidence="15 16">
    <name type="scientific">Callithrix jacchus</name>
    <name type="common">White-tufted-ear marmoset</name>
    <name type="synonym">Simia Jacchus</name>
    <dbReference type="NCBI Taxonomy" id="9483"/>
    <lineage>
        <taxon>Eukaryota</taxon>
        <taxon>Metazoa</taxon>
        <taxon>Chordata</taxon>
        <taxon>Craniata</taxon>
        <taxon>Vertebrata</taxon>
        <taxon>Euteleostomi</taxon>
        <taxon>Mammalia</taxon>
        <taxon>Eutheria</taxon>
        <taxon>Euarchontoglires</taxon>
        <taxon>Primates</taxon>
        <taxon>Haplorrhini</taxon>
        <taxon>Platyrrhini</taxon>
        <taxon>Cebidae</taxon>
        <taxon>Callitrichinae</taxon>
        <taxon>Callithrix</taxon>
        <taxon>Callithrix</taxon>
    </lineage>
</organism>
<keyword evidence="9" id="KW-0325">Glycoprotein</keyword>
<keyword evidence="10" id="KW-0082">Bait region</keyword>
<dbReference type="FunFam" id="1.50.10.20:FF:000001">
    <property type="entry name" value="CD109 isoform 1"/>
    <property type="match status" value="1"/>
</dbReference>
<dbReference type="Ensembl" id="ENSCJAT00000125537.1">
    <property type="protein sequence ID" value="ENSCJAP00000090199.1"/>
    <property type="gene ID" value="ENSCJAG00000018648.5"/>
</dbReference>
<keyword evidence="4" id="KW-0646">Protease inhibitor</keyword>
<dbReference type="Pfam" id="PF07677">
    <property type="entry name" value="A2M_recep"/>
    <property type="match status" value="1"/>
</dbReference>
<dbReference type="GeneTree" id="ENSGT00940000163609"/>
<reference evidence="15 16" key="1">
    <citation type="submission" date="2009-03" db="EMBL/GenBank/DDBJ databases">
        <authorList>
            <person name="Warren W."/>
            <person name="Ye L."/>
            <person name="Minx P."/>
            <person name="Worley K."/>
            <person name="Gibbs R."/>
            <person name="Wilson R.K."/>
        </authorList>
    </citation>
    <scope>NUCLEOTIDE SEQUENCE [LARGE SCALE GENOMIC DNA]</scope>
</reference>
<feature type="chain" id="PRO_5035215804" evidence="11">
    <location>
        <begin position="26"/>
        <end position="1481"/>
    </location>
</feature>
<keyword evidence="5 11" id="KW-0732">Signal</keyword>
<comment type="similarity">
    <text evidence="2">Belongs to the protease inhibitor I39 (alpha-2-macroglobulin) family.</text>
</comment>
<evidence type="ECO:0000313" key="15">
    <source>
        <dbReference type="Ensembl" id="ENSCJAP00000090199.1"/>
    </source>
</evidence>
<dbReference type="Pfam" id="PF00207">
    <property type="entry name" value="A2M"/>
    <property type="match status" value="1"/>
</dbReference>
<dbReference type="PROSITE" id="PS00477">
    <property type="entry name" value="ALPHA_2_MACROGLOBULIN"/>
    <property type="match status" value="1"/>
</dbReference>
<evidence type="ECO:0000256" key="6">
    <source>
        <dbReference type="ARBA" id="ARBA00022900"/>
    </source>
</evidence>
<evidence type="ECO:0000256" key="1">
    <source>
        <dbReference type="ARBA" id="ARBA00004613"/>
    </source>
</evidence>
<dbReference type="SUPFAM" id="SSF49410">
    <property type="entry name" value="Alpha-macroglobulin receptor domain"/>
    <property type="match status" value="1"/>
</dbReference>
<dbReference type="InterPro" id="IPR008930">
    <property type="entry name" value="Terpenoid_cyclase/PrenylTrfase"/>
</dbReference>
<evidence type="ECO:0000259" key="13">
    <source>
        <dbReference type="SMART" id="SM01360"/>
    </source>
</evidence>
<keyword evidence="7" id="KW-0882">Thioester bond</keyword>
<dbReference type="SMART" id="SM01419">
    <property type="entry name" value="Thiol-ester_cl"/>
    <property type="match status" value="1"/>
</dbReference>
<dbReference type="Gene3D" id="2.60.40.1940">
    <property type="match status" value="1"/>
</dbReference>
<dbReference type="InterPro" id="IPR001599">
    <property type="entry name" value="Macroglobln_a2"/>
</dbReference>
<dbReference type="InterPro" id="IPR019742">
    <property type="entry name" value="MacrogloblnA2_CS"/>
</dbReference>
<keyword evidence="16" id="KW-1185">Reference proteome</keyword>
<dbReference type="InterPro" id="IPR013783">
    <property type="entry name" value="Ig-like_fold"/>
</dbReference>
<dbReference type="Pfam" id="PF01835">
    <property type="entry name" value="MG2"/>
    <property type="match status" value="1"/>
</dbReference>
<evidence type="ECO:0000256" key="7">
    <source>
        <dbReference type="ARBA" id="ARBA00022966"/>
    </source>
</evidence>
<dbReference type="InterPro" id="IPR041555">
    <property type="entry name" value="MG3"/>
</dbReference>
<dbReference type="FunFam" id="2.60.40.690:FF:000001">
    <property type="entry name" value="PZP, alpha-2-macroglobulin like"/>
    <property type="match status" value="1"/>
</dbReference>
<dbReference type="InterPro" id="IPR041813">
    <property type="entry name" value="A2M_TED"/>
</dbReference>
<dbReference type="PANTHER" id="PTHR11412:SF92">
    <property type="entry name" value="PREGNANCY ZONE PROTEIN"/>
    <property type="match status" value="1"/>
</dbReference>
<dbReference type="Proteomes" id="UP000008225">
    <property type="component" value="Chromosome 9"/>
</dbReference>
<proteinExistence type="inferred from homology"/>
<dbReference type="Gene3D" id="2.60.40.690">
    <property type="entry name" value="Alpha-macroglobulin, receptor-binding domain"/>
    <property type="match status" value="1"/>
</dbReference>
<dbReference type="Pfam" id="PF07678">
    <property type="entry name" value="TED_complement"/>
    <property type="match status" value="1"/>
</dbReference>
<dbReference type="Gene3D" id="2.60.40.10">
    <property type="entry name" value="Immunoglobulins"/>
    <property type="match status" value="2"/>
</dbReference>
<dbReference type="InterPro" id="IPR011626">
    <property type="entry name" value="Alpha-macroglobulin_TED"/>
</dbReference>
<dbReference type="InterPro" id="IPR050473">
    <property type="entry name" value="A2M/Complement_sys"/>
</dbReference>
<dbReference type="Gene3D" id="1.50.10.20">
    <property type="match status" value="1"/>
</dbReference>
<dbReference type="FunFam" id="2.60.40.1930:FF:000002">
    <property type="entry name" value="PZP, alpha-2-macroglobulin like"/>
    <property type="match status" value="1"/>
</dbReference>
<dbReference type="Gene3D" id="2.60.120.1540">
    <property type="match status" value="1"/>
</dbReference>
<comment type="subcellular location">
    <subcellularLocation>
        <location evidence="1">Secreted</location>
    </subcellularLocation>
</comment>
<reference evidence="15" key="3">
    <citation type="submission" date="2025-09" db="UniProtKB">
        <authorList>
            <consortium name="Ensembl"/>
        </authorList>
    </citation>
    <scope>IDENTIFICATION</scope>
</reference>
<keyword evidence="8" id="KW-1015">Disulfide bond</keyword>
<evidence type="ECO:0000256" key="9">
    <source>
        <dbReference type="ARBA" id="ARBA00023180"/>
    </source>
</evidence>
<evidence type="ECO:0000256" key="2">
    <source>
        <dbReference type="ARBA" id="ARBA00010952"/>
    </source>
</evidence>
<dbReference type="Pfam" id="PF07703">
    <property type="entry name" value="A2M_BRD"/>
    <property type="match status" value="1"/>
</dbReference>
<dbReference type="Gene3D" id="2.60.40.1930">
    <property type="match status" value="2"/>
</dbReference>
<evidence type="ECO:0000256" key="10">
    <source>
        <dbReference type="ARBA" id="ARBA00023248"/>
    </source>
</evidence>
<dbReference type="FunFam" id="2.60.40.1930:FF:000001">
    <property type="entry name" value="CD109 isoform 3"/>
    <property type="match status" value="1"/>
</dbReference>
<evidence type="ECO:0000256" key="11">
    <source>
        <dbReference type="SAM" id="SignalP"/>
    </source>
</evidence>
<name>A0A8I3X8Q3_CALJA</name>
<dbReference type="InterPro" id="IPR009048">
    <property type="entry name" value="A-macroglobulin_rcpt-bd"/>
</dbReference>
<dbReference type="SUPFAM" id="SSF48239">
    <property type="entry name" value="Terpenoid cyclases/Protein prenyltransferases"/>
    <property type="match status" value="1"/>
</dbReference>
<dbReference type="InterPro" id="IPR047565">
    <property type="entry name" value="Alpha-macroglob_thiol-ester_cl"/>
</dbReference>
<dbReference type="GO" id="GO:0005615">
    <property type="term" value="C:extracellular space"/>
    <property type="evidence" value="ECO:0007669"/>
    <property type="project" value="InterPro"/>
</dbReference>
<dbReference type="GO" id="GO:0002020">
    <property type="term" value="F:protease binding"/>
    <property type="evidence" value="ECO:0007669"/>
    <property type="project" value="TreeGrafter"/>
</dbReference>
<evidence type="ECO:0000259" key="12">
    <source>
        <dbReference type="SMART" id="SM01359"/>
    </source>
</evidence>
<feature type="signal peptide" evidence="11">
    <location>
        <begin position="1"/>
        <end position="25"/>
    </location>
</feature>
<dbReference type="Pfam" id="PF17791">
    <property type="entry name" value="MG3"/>
    <property type="match status" value="1"/>
</dbReference>
<evidence type="ECO:0000256" key="8">
    <source>
        <dbReference type="ARBA" id="ARBA00023157"/>
    </source>
</evidence>
<dbReference type="SMART" id="SM01360">
    <property type="entry name" value="A2M"/>
    <property type="match status" value="1"/>
</dbReference>